<keyword evidence="1" id="KW-1133">Transmembrane helix</keyword>
<name>A0AAD8C527_BIOPF</name>
<evidence type="ECO:0000313" key="3">
    <source>
        <dbReference type="Proteomes" id="UP001233172"/>
    </source>
</evidence>
<gene>
    <name evidence="2" type="ORF">Bpfe_003958</name>
</gene>
<sequence length="86" mass="9840">VGRLCTPRVAKIVILIVTLVGLIVCHFPFWIIEVKNGRCDPKPHFMKIYLSKSHLCLWRRDAELKDSYIPSDVHAGCLHKTLVTKT</sequence>
<proteinExistence type="predicted"/>
<accession>A0AAD8C527</accession>
<keyword evidence="3" id="KW-1185">Reference proteome</keyword>
<dbReference type="EMBL" id="JASAOG010000010">
    <property type="protein sequence ID" value="KAK0066526.1"/>
    <property type="molecule type" value="Genomic_DNA"/>
</dbReference>
<evidence type="ECO:0000313" key="2">
    <source>
        <dbReference type="EMBL" id="KAK0066526.1"/>
    </source>
</evidence>
<keyword evidence="1" id="KW-0812">Transmembrane</keyword>
<protein>
    <submittedName>
        <fullName evidence="2">Uncharacterized protein</fullName>
    </submittedName>
</protein>
<dbReference type="Proteomes" id="UP001233172">
    <property type="component" value="Unassembled WGS sequence"/>
</dbReference>
<feature type="non-terminal residue" evidence="2">
    <location>
        <position position="86"/>
    </location>
</feature>
<reference evidence="2" key="2">
    <citation type="submission" date="2023-04" db="EMBL/GenBank/DDBJ databases">
        <authorList>
            <person name="Bu L."/>
            <person name="Lu L."/>
            <person name="Laidemitt M.R."/>
            <person name="Zhang S.M."/>
            <person name="Mutuku M."/>
            <person name="Mkoji G."/>
            <person name="Steinauer M."/>
            <person name="Loker E.S."/>
        </authorList>
    </citation>
    <scope>NUCLEOTIDE SEQUENCE</scope>
    <source>
        <strain evidence="2">KasaAsao</strain>
        <tissue evidence="2">Whole Snail</tissue>
    </source>
</reference>
<feature type="non-terminal residue" evidence="2">
    <location>
        <position position="1"/>
    </location>
</feature>
<feature type="transmembrane region" description="Helical" evidence="1">
    <location>
        <begin position="12"/>
        <end position="32"/>
    </location>
</feature>
<reference evidence="2" key="1">
    <citation type="journal article" date="2023" name="PLoS Negl. Trop. Dis.">
        <title>A genome sequence for Biomphalaria pfeifferi, the major vector snail for the human-infecting parasite Schistosoma mansoni.</title>
        <authorList>
            <person name="Bu L."/>
            <person name="Lu L."/>
            <person name="Laidemitt M.R."/>
            <person name="Zhang S.M."/>
            <person name="Mutuku M."/>
            <person name="Mkoji G."/>
            <person name="Steinauer M."/>
            <person name="Loker E.S."/>
        </authorList>
    </citation>
    <scope>NUCLEOTIDE SEQUENCE</scope>
    <source>
        <strain evidence="2">KasaAsao</strain>
    </source>
</reference>
<dbReference type="AlphaFoldDB" id="A0AAD8C527"/>
<organism evidence="2 3">
    <name type="scientific">Biomphalaria pfeifferi</name>
    <name type="common">Bloodfluke planorb</name>
    <name type="synonym">Freshwater snail</name>
    <dbReference type="NCBI Taxonomy" id="112525"/>
    <lineage>
        <taxon>Eukaryota</taxon>
        <taxon>Metazoa</taxon>
        <taxon>Spiralia</taxon>
        <taxon>Lophotrochozoa</taxon>
        <taxon>Mollusca</taxon>
        <taxon>Gastropoda</taxon>
        <taxon>Heterobranchia</taxon>
        <taxon>Euthyneura</taxon>
        <taxon>Panpulmonata</taxon>
        <taxon>Hygrophila</taxon>
        <taxon>Lymnaeoidea</taxon>
        <taxon>Planorbidae</taxon>
        <taxon>Biomphalaria</taxon>
    </lineage>
</organism>
<keyword evidence="1" id="KW-0472">Membrane</keyword>
<evidence type="ECO:0000256" key="1">
    <source>
        <dbReference type="SAM" id="Phobius"/>
    </source>
</evidence>
<comment type="caution">
    <text evidence="2">The sequence shown here is derived from an EMBL/GenBank/DDBJ whole genome shotgun (WGS) entry which is preliminary data.</text>
</comment>